<accession>A0A6G1BIP7</accession>
<comment type="caution">
    <text evidence="1">The sequence shown here is derived from an EMBL/GenBank/DDBJ whole genome shotgun (WGS) entry which is preliminary data.</text>
</comment>
<evidence type="ECO:0000313" key="2">
    <source>
        <dbReference type="Proteomes" id="UP000479710"/>
    </source>
</evidence>
<dbReference type="EMBL" id="SPHZ02000012">
    <property type="protein sequence ID" value="KAF0887800.1"/>
    <property type="molecule type" value="Genomic_DNA"/>
</dbReference>
<proteinExistence type="predicted"/>
<name>A0A6G1BIP7_9ORYZ</name>
<gene>
    <name evidence="1" type="ORF">E2562_004023</name>
</gene>
<dbReference type="AlphaFoldDB" id="A0A6G1BIP7"/>
<keyword evidence="2" id="KW-1185">Reference proteome</keyword>
<evidence type="ECO:0000313" key="1">
    <source>
        <dbReference type="EMBL" id="KAF0887800.1"/>
    </source>
</evidence>
<protein>
    <submittedName>
        <fullName evidence="1">Uncharacterized protein</fullName>
    </submittedName>
</protein>
<reference evidence="1 2" key="1">
    <citation type="submission" date="2019-11" db="EMBL/GenBank/DDBJ databases">
        <title>Whole genome sequence of Oryza granulata.</title>
        <authorList>
            <person name="Li W."/>
        </authorList>
    </citation>
    <scope>NUCLEOTIDE SEQUENCE [LARGE SCALE GENOMIC DNA]</scope>
    <source>
        <strain evidence="2">cv. Menghai</strain>
        <tissue evidence="1">Leaf</tissue>
    </source>
</reference>
<dbReference type="Proteomes" id="UP000479710">
    <property type="component" value="Unassembled WGS sequence"/>
</dbReference>
<sequence length="63" mass="6461">MSPLEARRPSYQGAVPCPCGKRAPSPYLSSCKCSSRCLEAAGQWGSIAVEMKGLGSDGGEGGQ</sequence>
<organism evidence="1 2">
    <name type="scientific">Oryza meyeriana var. granulata</name>
    <dbReference type="NCBI Taxonomy" id="110450"/>
    <lineage>
        <taxon>Eukaryota</taxon>
        <taxon>Viridiplantae</taxon>
        <taxon>Streptophyta</taxon>
        <taxon>Embryophyta</taxon>
        <taxon>Tracheophyta</taxon>
        <taxon>Spermatophyta</taxon>
        <taxon>Magnoliopsida</taxon>
        <taxon>Liliopsida</taxon>
        <taxon>Poales</taxon>
        <taxon>Poaceae</taxon>
        <taxon>BOP clade</taxon>
        <taxon>Oryzoideae</taxon>
        <taxon>Oryzeae</taxon>
        <taxon>Oryzinae</taxon>
        <taxon>Oryza</taxon>
        <taxon>Oryza meyeriana</taxon>
    </lineage>
</organism>